<keyword evidence="6" id="KW-1185">Reference proteome</keyword>
<feature type="domain" description="CRC" evidence="4">
    <location>
        <begin position="455"/>
        <end position="580"/>
    </location>
</feature>
<dbReference type="AlphaFoldDB" id="A0A2Z7B153"/>
<dbReference type="InterPro" id="IPR005172">
    <property type="entry name" value="CRC"/>
</dbReference>
<gene>
    <name evidence="5" type="ORF">F511_17698</name>
</gene>
<accession>A0A2Z7B153</accession>
<protein>
    <recommendedName>
        <fullName evidence="4">CRC domain-containing protein</fullName>
    </recommendedName>
</protein>
<evidence type="ECO:0000256" key="1">
    <source>
        <dbReference type="ARBA" id="ARBA00004123"/>
    </source>
</evidence>
<evidence type="ECO:0000256" key="3">
    <source>
        <dbReference type="ARBA" id="ARBA00023242"/>
    </source>
</evidence>
<evidence type="ECO:0000313" key="5">
    <source>
        <dbReference type="EMBL" id="KZV27484.1"/>
    </source>
</evidence>
<dbReference type="Proteomes" id="UP000250235">
    <property type="component" value="Unassembled WGS sequence"/>
</dbReference>
<dbReference type="PANTHER" id="PTHR46159">
    <property type="entry name" value="PROTEIN TESMIN/TSO1-LIKE CXC 2"/>
    <property type="match status" value="1"/>
</dbReference>
<dbReference type="GO" id="GO:0003700">
    <property type="term" value="F:DNA-binding transcription factor activity"/>
    <property type="evidence" value="ECO:0007669"/>
    <property type="project" value="InterPro"/>
</dbReference>
<dbReference type="OrthoDB" id="6283463at2759"/>
<dbReference type="InterPro" id="IPR044522">
    <property type="entry name" value="TSO1-like"/>
</dbReference>
<keyword evidence="3" id="KW-0539">Nucleus</keyword>
<organism evidence="5 6">
    <name type="scientific">Dorcoceras hygrometricum</name>
    <dbReference type="NCBI Taxonomy" id="472368"/>
    <lineage>
        <taxon>Eukaryota</taxon>
        <taxon>Viridiplantae</taxon>
        <taxon>Streptophyta</taxon>
        <taxon>Embryophyta</taxon>
        <taxon>Tracheophyta</taxon>
        <taxon>Spermatophyta</taxon>
        <taxon>Magnoliopsida</taxon>
        <taxon>eudicotyledons</taxon>
        <taxon>Gunneridae</taxon>
        <taxon>Pentapetalae</taxon>
        <taxon>asterids</taxon>
        <taxon>lamiids</taxon>
        <taxon>Lamiales</taxon>
        <taxon>Gesneriaceae</taxon>
        <taxon>Didymocarpoideae</taxon>
        <taxon>Trichosporeae</taxon>
        <taxon>Loxocarpinae</taxon>
        <taxon>Dorcoceras</taxon>
    </lineage>
</organism>
<dbReference type="EMBL" id="KV010632">
    <property type="protein sequence ID" value="KZV27484.1"/>
    <property type="molecule type" value="Genomic_DNA"/>
</dbReference>
<proteinExistence type="inferred from homology"/>
<name>A0A2Z7B153_9LAMI</name>
<dbReference type="InterPro" id="IPR033467">
    <property type="entry name" value="Tesmin/TSO1-like_CXC"/>
</dbReference>
<dbReference type="PANTHER" id="PTHR46159:SF12">
    <property type="entry name" value="PROTEIN TESMIN_TSO1-LIKE CXC 3-RELATED"/>
    <property type="match status" value="1"/>
</dbReference>
<comment type="subcellular location">
    <subcellularLocation>
        <location evidence="1">Nucleus</location>
    </subcellularLocation>
</comment>
<reference evidence="5 6" key="1">
    <citation type="journal article" date="2015" name="Proc. Natl. Acad. Sci. U.S.A.">
        <title>The resurrection genome of Boea hygrometrica: A blueprint for survival of dehydration.</title>
        <authorList>
            <person name="Xiao L."/>
            <person name="Yang G."/>
            <person name="Zhang L."/>
            <person name="Yang X."/>
            <person name="Zhao S."/>
            <person name="Ji Z."/>
            <person name="Zhou Q."/>
            <person name="Hu M."/>
            <person name="Wang Y."/>
            <person name="Chen M."/>
            <person name="Xu Y."/>
            <person name="Jin H."/>
            <person name="Xiao X."/>
            <person name="Hu G."/>
            <person name="Bao F."/>
            <person name="Hu Y."/>
            <person name="Wan P."/>
            <person name="Li L."/>
            <person name="Deng X."/>
            <person name="Kuang T."/>
            <person name="Xiang C."/>
            <person name="Zhu J.K."/>
            <person name="Oliver M.J."/>
            <person name="He Y."/>
        </authorList>
    </citation>
    <scope>NUCLEOTIDE SEQUENCE [LARGE SCALE GENOMIC DNA]</scope>
    <source>
        <strain evidence="6">cv. XS01</strain>
    </source>
</reference>
<sequence>MQESPIFDFLNSLSPIKPVKSIHVTQTINPFTFASLPSVLTSPHVGSLSRSRFVRWRQLYDSSKFEFSCDDGSTVLINRTVENTSAKLGEHQENRDSRLFLGEIDGDPSYDISNIGAEFARCSDSKCSSPRCDIKVEQIEECSTNSSTLFPFTQKPFQRDLCEIEVNLEGLCQADQNKEAISCDWENLMFDDPDLLKLESSNYNLLHNKPAYAEAIFRERSEGENMATLPDEGIEVLEITEPHDIFTSSRNNCNEKKDGDLKEFSSSISNSELDPLNLIQQSCISILKISGSYHERRRCCLIFGTSESQIGHLEDNAGSDSSILQQSVGSTFLSDRHSVSTNMGNESSGCILREMSLHRHALAVNQNDYKIDKNETSDSRRLLLGSCSSISFNSSVADLEFQTNISEQESNTLENGVFPMEDDGRVYGYAAAEEINQCTPKRKRFRSESPRDGETCKRCNCKKSKCLKLYCECFAAGIYCMEPCACIDCFNKPVHIDTVLATRKQIETRNPLAFAPKVIKASDTRPESWEDLSKSPASARHKRGCNCKKSGCLKKYCECYQGGVGCSVNCRCERCKNTFGIKDGPCLTIMEADSEEDETNLMEKNVLDISLQKTDLRQNLGYAPSTSLQGIRQSVPHPYSTNKKTPTSSFPYNSSASSFYASQILRRPNFFQIPSRLDKRLQMVKEDDIPEFLQQGSSPIPCIKSVSPKRKRVLSPHSVGQSSPSFRSSRKLVLQSIPSFPCLTSNQ</sequence>
<comment type="similarity">
    <text evidence="2">Belongs to the lin-54 family.</text>
</comment>
<dbReference type="GO" id="GO:0005634">
    <property type="term" value="C:nucleus"/>
    <property type="evidence" value="ECO:0007669"/>
    <property type="project" value="UniProtKB-SubCell"/>
</dbReference>
<dbReference type="PROSITE" id="PS51634">
    <property type="entry name" value="CRC"/>
    <property type="match status" value="1"/>
</dbReference>
<evidence type="ECO:0000313" key="6">
    <source>
        <dbReference type="Proteomes" id="UP000250235"/>
    </source>
</evidence>
<evidence type="ECO:0000259" key="4">
    <source>
        <dbReference type="PROSITE" id="PS51634"/>
    </source>
</evidence>
<evidence type="ECO:0000256" key="2">
    <source>
        <dbReference type="ARBA" id="ARBA00007267"/>
    </source>
</evidence>
<dbReference type="Pfam" id="PF03638">
    <property type="entry name" value="TCR"/>
    <property type="match status" value="2"/>
</dbReference>
<dbReference type="SMART" id="SM01114">
    <property type="entry name" value="CXC"/>
    <property type="match status" value="2"/>
</dbReference>